<dbReference type="PANTHER" id="PTHR46288">
    <property type="entry name" value="PHORBOL-ESTER/DAG-TYPE DOMAIN-CONTAINING PROTEIN"/>
    <property type="match status" value="1"/>
</dbReference>
<organism evidence="4">
    <name type="scientific">Glycine max</name>
    <name type="common">Soybean</name>
    <name type="synonym">Glycine hispida</name>
    <dbReference type="NCBI Taxonomy" id="3847"/>
    <lineage>
        <taxon>Eukaryota</taxon>
        <taxon>Viridiplantae</taxon>
        <taxon>Streptophyta</taxon>
        <taxon>Embryophyta</taxon>
        <taxon>Tracheophyta</taxon>
        <taxon>Spermatophyta</taxon>
        <taxon>Magnoliopsida</taxon>
        <taxon>eudicotyledons</taxon>
        <taxon>Gunneridae</taxon>
        <taxon>Pentapetalae</taxon>
        <taxon>rosids</taxon>
        <taxon>fabids</taxon>
        <taxon>Fabales</taxon>
        <taxon>Fabaceae</taxon>
        <taxon>Papilionoideae</taxon>
        <taxon>50 kb inversion clade</taxon>
        <taxon>NPAAA clade</taxon>
        <taxon>indigoferoid/millettioid clade</taxon>
        <taxon>Phaseoleae</taxon>
        <taxon>Glycine</taxon>
        <taxon>Glycine subgen. Soja</taxon>
    </lineage>
</organism>
<protein>
    <recommendedName>
        <fullName evidence="2">DC1 domain-containing protein</fullName>
    </recommendedName>
</protein>
<name>K7KF31_SOYBN</name>
<dbReference type="eggNOG" id="ENOG502RYES">
    <property type="taxonomic scope" value="Eukaryota"/>
</dbReference>
<dbReference type="PANTHER" id="PTHR46288:SF17">
    <property type="entry name" value="CYSTEINE_HISTIDINE-RICH C1 DOMAIN PROTEIN"/>
    <property type="match status" value="1"/>
</dbReference>
<dbReference type="OMA" id="ACFSIDF"/>
<reference evidence="3 4" key="1">
    <citation type="journal article" date="2010" name="Nature">
        <title>Genome sequence of the palaeopolyploid soybean.</title>
        <authorList>
            <person name="Schmutz J."/>
            <person name="Cannon S.B."/>
            <person name="Schlueter J."/>
            <person name="Ma J."/>
            <person name="Mitros T."/>
            <person name="Nelson W."/>
            <person name="Hyten D.L."/>
            <person name="Song Q."/>
            <person name="Thelen J.J."/>
            <person name="Cheng J."/>
            <person name="Xu D."/>
            <person name="Hellsten U."/>
            <person name="May G.D."/>
            <person name="Yu Y."/>
            <person name="Sakurai T."/>
            <person name="Umezawa T."/>
            <person name="Bhattacharyya M.K."/>
            <person name="Sandhu D."/>
            <person name="Valliyodan B."/>
            <person name="Lindquist E."/>
            <person name="Peto M."/>
            <person name="Grant D."/>
            <person name="Shu S."/>
            <person name="Goodstein D."/>
            <person name="Barry K."/>
            <person name="Futrell-Griggs M."/>
            <person name="Abernathy B."/>
            <person name="Du J."/>
            <person name="Tian Z."/>
            <person name="Zhu L."/>
            <person name="Gill N."/>
            <person name="Joshi T."/>
            <person name="Libault M."/>
            <person name="Sethuraman A."/>
            <person name="Zhang X.-C."/>
            <person name="Shinozaki K."/>
            <person name="Nguyen H.T."/>
            <person name="Wing R.A."/>
            <person name="Cregan P."/>
            <person name="Specht J."/>
            <person name="Grimwood J."/>
            <person name="Rokhsar D."/>
            <person name="Stacey G."/>
            <person name="Shoemaker R.C."/>
            <person name="Jackson S.A."/>
        </authorList>
    </citation>
    <scope>NUCLEOTIDE SEQUENCE [LARGE SCALE GENOMIC DNA]</scope>
    <source>
        <strain evidence="4">cv. Williams 82</strain>
        <tissue evidence="3">Callus</tissue>
    </source>
</reference>
<sequence length="393" mass="44315">MTSSIVQVPSQKREMGSAHKDPNVFHFSHPHPLECTTPPSTGNNVIICFGCKLKVKHGEDYYECKTCAFSLHNVCYKMPLITNHPSHASHNLVLLAIPSTKATLNCVACGNHVTGFCYHCAECSIFFHSLCLALPVSLAITYHPHKIKLEFSAPYHFFCDLCNKPSYNNNGWLYRCNMCEFDTHIACAVENLEPHSFKNESFHQSSPLLRQLTSDHRVEHKRVSASVGDSCKGYDEYEIMRLVAQQIIGGGIRENSDSAVAGWDKRLYSIPWKKLNKTGSGKMKIISELELQEKELSPAQLLLKLEERTPLRDKSTPFSDHLGTPYSNQYSDSYFSIDLAKSYSNQHGHRSQVPREGGSDQITRDVTMPERVVSNSGQREEPFGLVNWPFNDS</sequence>
<dbReference type="RefSeq" id="XP_006577684.4">
    <property type="nucleotide sequence ID" value="XM_006577621.4"/>
</dbReference>
<dbReference type="GeneID" id="102661606"/>
<dbReference type="EnsemblPlants" id="KRH67076">
    <property type="protein sequence ID" value="KRH67076"/>
    <property type="gene ID" value="GLYMA_03G145400"/>
</dbReference>
<dbReference type="HOGENOM" id="CLU_056260_0_0_1"/>
<evidence type="ECO:0000313" key="5">
    <source>
        <dbReference type="Proteomes" id="UP000008827"/>
    </source>
</evidence>
<dbReference type="Proteomes" id="UP000008827">
    <property type="component" value="Chromosome 3"/>
</dbReference>
<gene>
    <name evidence="4" type="primary">LOC102661606</name>
    <name evidence="3" type="ORF">GLYMA_03G145400</name>
</gene>
<dbReference type="EMBL" id="CM000836">
    <property type="protein sequence ID" value="KRH67076.1"/>
    <property type="molecule type" value="Genomic_DNA"/>
</dbReference>
<dbReference type="InterPro" id="IPR004146">
    <property type="entry name" value="DC1"/>
</dbReference>
<proteinExistence type="predicted"/>
<dbReference type="Pfam" id="PF03107">
    <property type="entry name" value="C1_2"/>
    <property type="match status" value="3"/>
</dbReference>
<keyword evidence="5" id="KW-1185">Reference proteome</keyword>
<feature type="domain" description="DC1" evidence="2">
    <location>
        <begin position="142"/>
        <end position="188"/>
    </location>
</feature>
<reference evidence="4" key="2">
    <citation type="submission" date="2018-02" db="UniProtKB">
        <authorList>
            <consortium name="EnsemblPlants"/>
        </authorList>
    </citation>
    <scope>IDENTIFICATION</scope>
    <source>
        <strain evidence="4">Williams 82</strain>
    </source>
</reference>
<dbReference type="PaxDb" id="3847-GLYMA03G30161.1"/>
<dbReference type="KEGG" id="gmx:102661606"/>
<evidence type="ECO:0000259" key="2">
    <source>
        <dbReference type="Pfam" id="PF03107"/>
    </source>
</evidence>
<feature type="domain" description="DC1" evidence="2">
    <location>
        <begin position="85"/>
        <end position="131"/>
    </location>
</feature>
<dbReference type="Gramene" id="KRH67076">
    <property type="protein sequence ID" value="KRH67076"/>
    <property type="gene ID" value="GLYMA_03G145400"/>
</dbReference>
<dbReference type="AlphaFoldDB" id="K7KF31"/>
<accession>K7KF31</accession>
<dbReference type="OrthoDB" id="1483207at2759"/>
<dbReference type="SUPFAM" id="SSF57889">
    <property type="entry name" value="Cysteine-rich domain"/>
    <property type="match status" value="1"/>
</dbReference>
<evidence type="ECO:0000313" key="4">
    <source>
        <dbReference type="EnsemblPlants" id="KRH67076"/>
    </source>
</evidence>
<keyword evidence="1" id="KW-0677">Repeat</keyword>
<feature type="domain" description="DC1" evidence="2">
    <location>
        <begin position="27"/>
        <end position="75"/>
    </location>
</feature>
<evidence type="ECO:0000313" key="3">
    <source>
        <dbReference type="EMBL" id="KRH67076.1"/>
    </source>
</evidence>
<reference evidence="3" key="3">
    <citation type="submission" date="2018-07" db="EMBL/GenBank/DDBJ databases">
        <title>WGS assembly of Glycine max.</title>
        <authorList>
            <person name="Schmutz J."/>
            <person name="Cannon S."/>
            <person name="Schlueter J."/>
            <person name="Ma J."/>
            <person name="Mitros T."/>
            <person name="Nelson W."/>
            <person name="Hyten D."/>
            <person name="Song Q."/>
            <person name="Thelen J."/>
            <person name="Cheng J."/>
            <person name="Xu D."/>
            <person name="Hellsten U."/>
            <person name="May G."/>
            <person name="Yu Y."/>
            <person name="Sakurai T."/>
            <person name="Umezawa T."/>
            <person name="Bhattacharyya M."/>
            <person name="Sandhu D."/>
            <person name="Valliyodan B."/>
            <person name="Lindquist E."/>
            <person name="Peto M."/>
            <person name="Grant D."/>
            <person name="Shu S."/>
            <person name="Goodstein D."/>
            <person name="Barry K."/>
            <person name="Futrell-Griggs M."/>
            <person name="Abernathy B."/>
            <person name="Du J."/>
            <person name="Tian Z."/>
            <person name="Zhu L."/>
            <person name="Gill N."/>
            <person name="Joshi T."/>
            <person name="Libault M."/>
            <person name="Sethuraman A."/>
            <person name="Zhang X."/>
            <person name="Shinozaki K."/>
            <person name="Nguyen H."/>
            <person name="Wing R."/>
            <person name="Cregan P."/>
            <person name="Specht J."/>
            <person name="Grimwood J."/>
            <person name="Rokhsar D."/>
            <person name="Stacey G."/>
            <person name="Shoemaker R."/>
            <person name="Jackson S."/>
        </authorList>
    </citation>
    <scope>NUCLEOTIDE SEQUENCE</scope>
    <source>
        <tissue evidence="3">Callus</tissue>
    </source>
</reference>
<dbReference type="InterPro" id="IPR046349">
    <property type="entry name" value="C1-like_sf"/>
</dbReference>
<evidence type="ECO:0000256" key="1">
    <source>
        <dbReference type="ARBA" id="ARBA00022737"/>
    </source>
</evidence>